<keyword evidence="1" id="KW-0880">Kelch repeat</keyword>
<reference evidence="6 7" key="1">
    <citation type="submission" date="2019-12" db="EMBL/GenBank/DDBJ databases">
        <authorList>
            <person name="Floudas D."/>
            <person name="Bentzer J."/>
            <person name="Ahren D."/>
            <person name="Johansson T."/>
            <person name="Persson P."/>
            <person name="Tunlid A."/>
        </authorList>
    </citation>
    <scope>NUCLEOTIDE SEQUENCE [LARGE SCALE GENOMIC DNA]</scope>
    <source>
        <strain evidence="6 7">CBS 102.39</strain>
    </source>
</reference>
<gene>
    <name evidence="6" type="ORF">D9613_005091</name>
</gene>
<feature type="transmembrane region" description="Helical" evidence="4">
    <location>
        <begin position="504"/>
        <end position="525"/>
    </location>
</feature>
<evidence type="ECO:0000313" key="6">
    <source>
        <dbReference type="EMBL" id="KAF4619631.1"/>
    </source>
</evidence>
<proteinExistence type="predicted"/>
<evidence type="ECO:0000256" key="4">
    <source>
        <dbReference type="SAM" id="Phobius"/>
    </source>
</evidence>
<dbReference type="PANTHER" id="PTHR46093">
    <property type="entry name" value="ACYL-COA-BINDING DOMAIN-CONTAINING PROTEIN 5"/>
    <property type="match status" value="1"/>
</dbReference>
<protein>
    <submittedName>
        <fullName evidence="6">Uncharacterized protein</fullName>
    </submittedName>
</protein>
<dbReference type="Proteomes" id="UP000521872">
    <property type="component" value="Unassembled WGS sequence"/>
</dbReference>
<feature type="compositionally biased region" description="Low complexity" evidence="3">
    <location>
        <begin position="455"/>
        <end position="471"/>
    </location>
</feature>
<evidence type="ECO:0000256" key="5">
    <source>
        <dbReference type="SAM" id="SignalP"/>
    </source>
</evidence>
<feature type="region of interest" description="Disordered" evidence="3">
    <location>
        <begin position="452"/>
        <end position="487"/>
    </location>
</feature>
<evidence type="ECO:0000256" key="3">
    <source>
        <dbReference type="SAM" id="MobiDB-lite"/>
    </source>
</evidence>
<accession>A0A8H4VQY5</accession>
<keyword evidence="4" id="KW-0472">Membrane</keyword>
<evidence type="ECO:0000313" key="7">
    <source>
        <dbReference type="Proteomes" id="UP000521872"/>
    </source>
</evidence>
<dbReference type="Gene3D" id="2.120.10.80">
    <property type="entry name" value="Kelch-type beta propeller"/>
    <property type="match status" value="2"/>
</dbReference>
<feature type="transmembrane region" description="Helical" evidence="4">
    <location>
        <begin position="537"/>
        <end position="563"/>
    </location>
</feature>
<feature type="region of interest" description="Disordered" evidence="3">
    <location>
        <begin position="854"/>
        <end position="880"/>
    </location>
</feature>
<dbReference type="EMBL" id="JAACJL010000016">
    <property type="protein sequence ID" value="KAF4619631.1"/>
    <property type="molecule type" value="Genomic_DNA"/>
</dbReference>
<comment type="caution">
    <text evidence="6">The sequence shown here is derived from an EMBL/GenBank/DDBJ whole genome shotgun (WGS) entry which is preliminary data.</text>
</comment>
<evidence type="ECO:0000256" key="1">
    <source>
        <dbReference type="ARBA" id="ARBA00022441"/>
    </source>
</evidence>
<dbReference type="InterPro" id="IPR015915">
    <property type="entry name" value="Kelch-typ_b-propeller"/>
</dbReference>
<keyword evidence="7" id="KW-1185">Reference proteome</keyword>
<organism evidence="6 7">
    <name type="scientific">Agrocybe pediades</name>
    <dbReference type="NCBI Taxonomy" id="84607"/>
    <lineage>
        <taxon>Eukaryota</taxon>
        <taxon>Fungi</taxon>
        <taxon>Dikarya</taxon>
        <taxon>Basidiomycota</taxon>
        <taxon>Agaricomycotina</taxon>
        <taxon>Agaricomycetes</taxon>
        <taxon>Agaricomycetidae</taxon>
        <taxon>Agaricales</taxon>
        <taxon>Agaricineae</taxon>
        <taxon>Strophariaceae</taxon>
        <taxon>Agrocybe</taxon>
    </lineage>
</organism>
<dbReference type="SUPFAM" id="SSF117281">
    <property type="entry name" value="Kelch motif"/>
    <property type="match status" value="1"/>
</dbReference>
<evidence type="ECO:0000256" key="2">
    <source>
        <dbReference type="ARBA" id="ARBA00022737"/>
    </source>
</evidence>
<name>A0A8H4VQY5_9AGAR</name>
<keyword evidence="4" id="KW-1133">Transmembrane helix</keyword>
<keyword evidence="2" id="KW-0677">Repeat</keyword>
<feature type="signal peptide" evidence="5">
    <location>
        <begin position="1"/>
        <end position="18"/>
    </location>
</feature>
<sequence>MALSPFFPLFFLFLLVHAQNISTTTPVPPLQWINLSPFLQGSSHPPPLRDASVGYDETSRSLIIFGGLSSSGVPQSQTYLLNLDTLTWSTPSPPPNLQRSPPSRSAALSGVDFAASNRHGFVVIGGMGVDGNALSDVWEYDFNNQFWSPVQISPGGPSARWGASGGIDIRTPFHQDPIVPGPNNTILLSGGFNGKTANPLSDTWQLELSGTLSSNMPDSVNGSWEHLSIHTLPARINQASTVISTNIITSGGCDASSSSSAINVTCARQDSFIVDTDALTAISPLSCPAPRVAPVLIPNLNSFSTSFKSQSFLLLGNFDQSLWKDDNALAHGEVAILDINTATWTRILPTGDPDSSGTQHFPTAREGASGVSFTEALVGNSRNTSSDTIIFGGQDANGNFLSDVWLLRAYSGVITPSSPTWTGFGDGKLKTGVNADGSGVRVQYITECASLIPQGSNEPPTSGNNSSTNSGTGNGQGNSSGDGNTQPTAIQEVHRFNTSLTHKLFAPLSTVLLFPAILFFRWTQVSIQGRRLLHHHILLVSLSALLGLAAYVLGIVGLVLSFTTISSNTPSAGHVHLKTGHGIAGLVFFLCLYALVPLLYLFSFCFGFLGRQDDAKSQKTDGGKSASVDTNEKLDPGTPLPRSYTPSMQNVSPPASPRSRTLSWDASYMLRPSQDGAGSPSVESGSPTPHKGFEVLGRPARTRTRNLSDGGVPYALPTSRSLGEIDWLLRRRSLNAFGELDYAITQSHNANTNSVASASNQSPAVFVPIIQYPPPHAIASHLLLQISLLGLAGVSLAQLWMRAPRYLFAIFLVWVVGYCILMVVLSWYRRPASSLLTVFLWNLSGRALPSMPVEPLPDRPPTVQGPYTHHRPPHQVVPPHLDETYSQTRALSDTDDNDDDDIDEDTRQRQIEEEMERREVSIVTVPRRKLLVTNPS</sequence>
<feature type="transmembrane region" description="Helical" evidence="4">
    <location>
        <begin position="806"/>
        <end position="828"/>
    </location>
</feature>
<feature type="region of interest" description="Disordered" evidence="3">
    <location>
        <begin position="673"/>
        <end position="711"/>
    </location>
</feature>
<keyword evidence="4" id="KW-0812">Transmembrane</keyword>
<feature type="compositionally biased region" description="Polar residues" evidence="3">
    <location>
        <begin position="644"/>
        <end position="660"/>
    </location>
</feature>
<feature type="chain" id="PRO_5034254473" evidence="5">
    <location>
        <begin position="19"/>
        <end position="936"/>
    </location>
</feature>
<dbReference type="AlphaFoldDB" id="A0A8H4VQY5"/>
<keyword evidence="5" id="KW-0732">Signal</keyword>
<dbReference type="PANTHER" id="PTHR46093:SF18">
    <property type="entry name" value="FIBRONECTIN TYPE-III DOMAIN-CONTAINING PROTEIN"/>
    <property type="match status" value="1"/>
</dbReference>
<feature type="region of interest" description="Disordered" evidence="3">
    <location>
        <begin position="616"/>
        <end position="660"/>
    </location>
</feature>
<feature type="transmembrane region" description="Helical" evidence="4">
    <location>
        <begin position="583"/>
        <end position="609"/>
    </location>
</feature>